<protein>
    <submittedName>
        <fullName evidence="3">Ankyrin repeat and SOCS box 3</fullName>
    </submittedName>
</protein>
<dbReference type="InterPro" id="IPR002110">
    <property type="entry name" value="Ankyrin_rpt"/>
</dbReference>
<dbReference type="InterPro" id="IPR050776">
    <property type="entry name" value="Ank_Repeat/CDKN_Inhibitor"/>
</dbReference>
<evidence type="ECO:0000256" key="1">
    <source>
        <dbReference type="ARBA" id="ARBA00022737"/>
    </source>
</evidence>
<dbReference type="Gene3D" id="1.25.40.20">
    <property type="entry name" value="Ankyrin repeat-containing domain"/>
    <property type="match status" value="1"/>
</dbReference>
<dbReference type="Pfam" id="PF13637">
    <property type="entry name" value="Ank_4"/>
    <property type="match status" value="1"/>
</dbReference>
<reference evidence="3 4" key="1">
    <citation type="submission" date="2020-01" db="EMBL/GenBank/DDBJ databases">
        <title>Identification and distribution of gene clusters putatively required for synthesis of sphingolipid metabolism inhibitors in phylogenetically diverse species of the filamentous fungus Fusarium.</title>
        <authorList>
            <person name="Kim H.-S."/>
            <person name="Busman M."/>
            <person name="Brown D.W."/>
            <person name="Divon H."/>
            <person name="Uhlig S."/>
            <person name="Proctor R.H."/>
        </authorList>
    </citation>
    <scope>NUCLEOTIDE SEQUENCE [LARGE SCALE GENOMIC DNA]</scope>
    <source>
        <strain evidence="3 4">NRRL 20459</strain>
    </source>
</reference>
<dbReference type="OrthoDB" id="341259at2759"/>
<sequence length="270" mass="29663">MSLPPFSPKDGHSGLVECIVDVLSWPITQLQPFIHVSEQVTLPYNIFPLEDFEADPNRAPFYNPRDGTCLFFSPMHRAAYDGKESELRVLAALHEDVDQLPVGGATTALFLSLIGGHRNIAKWLLDHGADPAAGACVGALHAAASQGYTDLIDRFIHKDGVDPDFQDKDGATPVVYSIRFLDNDSNAMRTISRLFDLGAKPNIMFGNFSSWTYGDLARSMGREGLADWLNRRADPTLNYTSEYALGRQTVPDVESLGYIMVGVQDLDLGS</sequence>
<dbReference type="SUPFAM" id="SSF48403">
    <property type="entry name" value="Ankyrin repeat"/>
    <property type="match status" value="1"/>
</dbReference>
<name>A0A8H4LHU6_9HYPO</name>
<accession>A0A8H4LHU6</accession>
<keyword evidence="1" id="KW-0677">Repeat</keyword>
<organism evidence="3 4">
    <name type="scientific">Fusarium albosuccineum</name>
    <dbReference type="NCBI Taxonomy" id="1237068"/>
    <lineage>
        <taxon>Eukaryota</taxon>
        <taxon>Fungi</taxon>
        <taxon>Dikarya</taxon>
        <taxon>Ascomycota</taxon>
        <taxon>Pezizomycotina</taxon>
        <taxon>Sordariomycetes</taxon>
        <taxon>Hypocreomycetidae</taxon>
        <taxon>Hypocreales</taxon>
        <taxon>Nectriaceae</taxon>
        <taxon>Fusarium</taxon>
        <taxon>Fusarium decemcellulare species complex</taxon>
    </lineage>
</organism>
<proteinExistence type="predicted"/>
<gene>
    <name evidence="3" type="ORF">FALBO_4848</name>
</gene>
<dbReference type="AlphaFoldDB" id="A0A8H4LHU6"/>
<evidence type="ECO:0000313" key="3">
    <source>
        <dbReference type="EMBL" id="KAF4468229.1"/>
    </source>
</evidence>
<evidence type="ECO:0000256" key="2">
    <source>
        <dbReference type="ARBA" id="ARBA00023043"/>
    </source>
</evidence>
<evidence type="ECO:0000313" key="4">
    <source>
        <dbReference type="Proteomes" id="UP000554235"/>
    </source>
</evidence>
<dbReference type="PANTHER" id="PTHR24201">
    <property type="entry name" value="ANK_REP_REGION DOMAIN-CONTAINING PROTEIN"/>
    <property type="match status" value="1"/>
</dbReference>
<keyword evidence="2" id="KW-0040">ANK repeat</keyword>
<dbReference type="PANTHER" id="PTHR24201:SF16">
    <property type="entry name" value="ANKYRIN-1-LIKE-RELATED"/>
    <property type="match status" value="1"/>
</dbReference>
<dbReference type="Pfam" id="PF00023">
    <property type="entry name" value="Ank"/>
    <property type="match status" value="1"/>
</dbReference>
<keyword evidence="4" id="KW-1185">Reference proteome</keyword>
<dbReference type="GO" id="GO:0005634">
    <property type="term" value="C:nucleus"/>
    <property type="evidence" value="ECO:0007669"/>
    <property type="project" value="TreeGrafter"/>
</dbReference>
<dbReference type="EMBL" id="JAADYS010000637">
    <property type="protein sequence ID" value="KAF4468229.1"/>
    <property type="molecule type" value="Genomic_DNA"/>
</dbReference>
<dbReference type="Proteomes" id="UP000554235">
    <property type="component" value="Unassembled WGS sequence"/>
</dbReference>
<dbReference type="InterPro" id="IPR036770">
    <property type="entry name" value="Ankyrin_rpt-contain_sf"/>
</dbReference>
<dbReference type="SMART" id="SM00248">
    <property type="entry name" value="ANK"/>
    <property type="match status" value="4"/>
</dbReference>
<comment type="caution">
    <text evidence="3">The sequence shown here is derived from an EMBL/GenBank/DDBJ whole genome shotgun (WGS) entry which is preliminary data.</text>
</comment>